<dbReference type="SUPFAM" id="SSF56655">
    <property type="entry name" value="Carbohydrate phosphatase"/>
    <property type="match status" value="1"/>
</dbReference>
<dbReference type="InterPro" id="IPR000760">
    <property type="entry name" value="Inositol_monophosphatase-like"/>
</dbReference>
<reference evidence="10" key="1">
    <citation type="journal article" date="2019" name="Int. J. Syst. Evol. Microbiol.">
        <title>The Global Catalogue of Microorganisms (GCM) 10K type strain sequencing project: providing services to taxonomists for standard genome sequencing and annotation.</title>
        <authorList>
            <consortium name="The Broad Institute Genomics Platform"/>
            <consortium name="The Broad Institute Genome Sequencing Center for Infectious Disease"/>
            <person name="Wu L."/>
            <person name="Ma J."/>
        </authorList>
    </citation>
    <scope>NUCLEOTIDE SEQUENCE [LARGE SCALE GENOMIC DNA]</scope>
    <source>
        <strain evidence="10">KCTC 42424</strain>
    </source>
</reference>
<proteinExistence type="inferred from homology"/>
<keyword evidence="5 8" id="KW-0378">Hydrolase</keyword>
<comment type="cofactor">
    <cofactor evidence="2 8">
        <name>Mg(2+)</name>
        <dbReference type="ChEBI" id="CHEBI:18420"/>
    </cofactor>
</comment>
<dbReference type="Proteomes" id="UP001595722">
    <property type="component" value="Unassembled WGS sequence"/>
</dbReference>
<keyword evidence="6" id="KW-0804">Transcription</keyword>
<evidence type="ECO:0000256" key="6">
    <source>
        <dbReference type="ARBA" id="ARBA00022814"/>
    </source>
</evidence>
<comment type="similarity">
    <text evidence="3 8">Belongs to the inositol monophosphatase superfamily.</text>
</comment>
<dbReference type="PANTHER" id="PTHR20854:SF4">
    <property type="entry name" value="INOSITOL-1-MONOPHOSPHATASE-RELATED"/>
    <property type="match status" value="1"/>
</dbReference>
<evidence type="ECO:0000256" key="8">
    <source>
        <dbReference type="RuleBase" id="RU364068"/>
    </source>
</evidence>
<evidence type="ECO:0000256" key="1">
    <source>
        <dbReference type="ARBA" id="ARBA00001033"/>
    </source>
</evidence>
<dbReference type="InterPro" id="IPR020583">
    <property type="entry name" value="Inositol_monoP_metal-BS"/>
</dbReference>
<dbReference type="PROSITE" id="PS00629">
    <property type="entry name" value="IMP_1"/>
    <property type="match status" value="1"/>
</dbReference>
<dbReference type="PROSITE" id="PS00630">
    <property type="entry name" value="IMP_2"/>
    <property type="match status" value="1"/>
</dbReference>
<dbReference type="CDD" id="cd01639">
    <property type="entry name" value="IMPase"/>
    <property type="match status" value="1"/>
</dbReference>
<sequence length="265" mass="29056">MSSSILEFAERCARQAGQLIAGQRHQLTIQFKGSAAEELVTQADIAADTLICDAIKEQFPEHQILSEELSPDNPTDVAHLWVIDPIDGTVNYAHQHSQVAISIAYFFQGQVSAAVVYNPFSDELFAAEQGQGATLNGQPIRCSDKTELKRALIATGFPYVKDELPLLMRRLNTVLANCADIRRLGSAALDICWVACGRLDGYYESVKPWDFAAAQLIATEAGARFGHTYVPDGNPQLEGDNLLISNPALFEPLRQLLLRADQLSL</sequence>
<name>A0ABV7VS08_9GAMM</name>
<keyword evidence="6" id="KW-0805">Transcription regulation</keyword>
<dbReference type="EMBL" id="JBHRYB010000006">
    <property type="protein sequence ID" value="MFC3680330.1"/>
    <property type="molecule type" value="Genomic_DNA"/>
</dbReference>
<protein>
    <recommendedName>
        <fullName evidence="8">Inositol-1-monophosphatase</fullName>
        <ecNumber evidence="8">3.1.3.25</ecNumber>
    </recommendedName>
</protein>
<evidence type="ECO:0000256" key="3">
    <source>
        <dbReference type="ARBA" id="ARBA00009759"/>
    </source>
</evidence>
<organism evidence="9 10">
    <name type="scientific">Bacterioplanoides pacificum</name>
    <dbReference type="NCBI Taxonomy" id="1171596"/>
    <lineage>
        <taxon>Bacteria</taxon>
        <taxon>Pseudomonadati</taxon>
        <taxon>Pseudomonadota</taxon>
        <taxon>Gammaproteobacteria</taxon>
        <taxon>Oceanospirillales</taxon>
        <taxon>Oceanospirillaceae</taxon>
        <taxon>Bacterioplanoides</taxon>
    </lineage>
</organism>
<comment type="caution">
    <text evidence="9">The sequence shown here is derived from an EMBL/GenBank/DDBJ whole genome shotgun (WGS) entry which is preliminary data.</text>
</comment>
<dbReference type="PRINTS" id="PR00377">
    <property type="entry name" value="IMPHPHTASES"/>
</dbReference>
<dbReference type="Pfam" id="PF00459">
    <property type="entry name" value="Inositol_P"/>
    <property type="match status" value="1"/>
</dbReference>
<dbReference type="Gene3D" id="3.30.540.10">
    <property type="entry name" value="Fructose-1,6-Bisphosphatase, subunit A, domain 1"/>
    <property type="match status" value="1"/>
</dbReference>
<keyword evidence="6" id="KW-0889">Transcription antitermination</keyword>
<dbReference type="Gene3D" id="3.40.190.80">
    <property type="match status" value="1"/>
</dbReference>
<dbReference type="EC" id="3.1.3.25" evidence="8"/>
<accession>A0ABV7VS08</accession>
<evidence type="ECO:0000313" key="9">
    <source>
        <dbReference type="EMBL" id="MFC3680330.1"/>
    </source>
</evidence>
<evidence type="ECO:0000256" key="2">
    <source>
        <dbReference type="ARBA" id="ARBA00001946"/>
    </source>
</evidence>
<evidence type="ECO:0000256" key="4">
    <source>
        <dbReference type="ARBA" id="ARBA00022723"/>
    </source>
</evidence>
<dbReference type="InterPro" id="IPR020550">
    <property type="entry name" value="Inositol_monophosphatase_CS"/>
</dbReference>
<evidence type="ECO:0000256" key="5">
    <source>
        <dbReference type="ARBA" id="ARBA00022801"/>
    </source>
</evidence>
<dbReference type="RefSeq" id="WP_376866260.1">
    <property type="nucleotide sequence ID" value="NZ_JBHRYB010000006.1"/>
</dbReference>
<keyword evidence="4 8" id="KW-0479">Metal-binding</keyword>
<dbReference type="InterPro" id="IPR033942">
    <property type="entry name" value="IMPase"/>
</dbReference>
<keyword evidence="10" id="KW-1185">Reference proteome</keyword>
<evidence type="ECO:0000256" key="7">
    <source>
        <dbReference type="ARBA" id="ARBA00022842"/>
    </source>
</evidence>
<dbReference type="PANTHER" id="PTHR20854">
    <property type="entry name" value="INOSITOL MONOPHOSPHATASE"/>
    <property type="match status" value="1"/>
</dbReference>
<gene>
    <name evidence="9" type="ORF">ACFOMG_09505</name>
</gene>
<comment type="catalytic activity">
    <reaction evidence="1 8">
        <text>a myo-inositol phosphate + H2O = myo-inositol + phosphate</text>
        <dbReference type="Rhea" id="RHEA:24056"/>
        <dbReference type="ChEBI" id="CHEBI:15377"/>
        <dbReference type="ChEBI" id="CHEBI:17268"/>
        <dbReference type="ChEBI" id="CHEBI:43474"/>
        <dbReference type="ChEBI" id="CHEBI:84139"/>
        <dbReference type="EC" id="3.1.3.25"/>
    </reaction>
</comment>
<evidence type="ECO:0000313" key="10">
    <source>
        <dbReference type="Proteomes" id="UP001595722"/>
    </source>
</evidence>
<keyword evidence="7 8" id="KW-0460">Magnesium</keyword>